<proteinExistence type="predicted"/>
<feature type="compositionally biased region" description="Basic and acidic residues" evidence="1">
    <location>
        <begin position="29"/>
        <end position="38"/>
    </location>
</feature>
<evidence type="ECO:0000313" key="2">
    <source>
        <dbReference type="EMBL" id="KAL0123768.1"/>
    </source>
</evidence>
<evidence type="ECO:0000256" key="1">
    <source>
        <dbReference type="SAM" id="MobiDB-lite"/>
    </source>
</evidence>
<gene>
    <name evidence="2" type="ORF">PUN28_005937</name>
</gene>
<name>A0AAW2G8D0_9HYME</name>
<protein>
    <submittedName>
        <fullName evidence="2">Uncharacterized protein</fullName>
    </submittedName>
</protein>
<feature type="region of interest" description="Disordered" evidence="1">
    <location>
        <begin position="24"/>
        <end position="78"/>
    </location>
</feature>
<reference evidence="2 3" key="1">
    <citation type="submission" date="2023-03" db="EMBL/GenBank/DDBJ databases">
        <title>High recombination rates correlate with genetic variation in Cardiocondyla obscurior ants.</title>
        <authorList>
            <person name="Errbii M."/>
        </authorList>
    </citation>
    <scope>NUCLEOTIDE SEQUENCE [LARGE SCALE GENOMIC DNA]</scope>
    <source>
        <strain evidence="2">Alpha-2009</strain>
        <tissue evidence="2">Whole body</tissue>
    </source>
</reference>
<sequence>MAMADGNLRDAGSDIIFQQFYLASTSQRASDRPTDRPSRPRHSATLFHRSTVGAAEAFGHPRESKTRGTSGEIKLPSR</sequence>
<dbReference type="EMBL" id="JADYXP020000005">
    <property type="protein sequence ID" value="KAL0123768.1"/>
    <property type="molecule type" value="Genomic_DNA"/>
</dbReference>
<keyword evidence="3" id="KW-1185">Reference proteome</keyword>
<dbReference type="Proteomes" id="UP001430953">
    <property type="component" value="Unassembled WGS sequence"/>
</dbReference>
<accession>A0AAW2G8D0</accession>
<evidence type="ECO:0000313" key="3">
    <source>
        <dbReference type="Proteomes" id="UP001430953"/>
    </source>
</evidence>
<comment type="caution">
    <text evidence="2">The sequence shown here is derived from an EMBL/GenBank/DDBJ whole genome shotgun (WGS) entry which is preliminary data.</text>
</comment>
<dbReference type="AlphaFoldDB" id="A0AAW2G8D0"/>
<organism evidence="2 3">
    <name type="scientific">Cardiocondyla obscurior</name>
    <dbReference type="NCBI Taxonomy" id="286306"/>
    <lineage>
        <taxon>Eukaryota</taxon>
        <taxon>Metazoa</taxon>
        <taxon>Ecdysozoa</taxon>
        <taxon>Arthropoda</taxon>
        <taxon>Hexapoda</taxon>
        <taxon>Insecta</taxon>
        <taxon>Pterygota</taxon>
        <taxon>Neoptera</taxon>
        <taxon>Endopterygota</taxon>
        <taxon>Hymenoptera</taxon>
        <taxon>Apocrita</taxon>
        <taxon>Aculeata</taxon>
        <taxon>Formicoidea</taxon>
        <taxon>Formicidae</taxon>
        <taxon>Myrmicinae</taxon>
        <taxon>Cardiocondyla</taxon>
    </lineage>
</organism>